<gene>
    <name evidence="2" type="ORF">LIP_0046</name>
</gene>
<dbReference type="Pfam" id="PF04294">
    <property type="entry name" value="VanW"/>
    <property type="match status" value="1"/>
</dbReference>
<reference evidence="3" key="2">
    <citation type="journal article" date="2016" name="Int. J. Syst. Evol. Microbiol.">
        <title>Complete genome sequence and cell structure of Limnochorda pilosa, a Gram-negative spore-former within the phylum Firmicutes.</title>
        <authorList>
            <person name="Watanabe M."/>
            <person name="Kojima H."/>
            <person name="Fukui M."/>
        </authorList>
    </citation>
    <scope>NUCLEOTIDE SEQUENCE [LARGE SCALE GENOMIC DNA]</scope>
    <source>
        <strain evidence="3">HC45</strain>
    </source>
</reference>
<dbReference type="Proteomes" id="UP000065807">
    <property type="component" value="Chromosome"/>
</dbReference>
<name>A0A0K2SFL9_LIMPI</name>
<accession>A0A0K2SFL9</accession>
<evidence type="ECO:0000313" key="2">
    <source>
        <dbReference type="EMBL" id="BAS25903.1"/>
    </source>
</evidence>
<organism evidence="2 3">
    <name type="scientific">Limnochorda pilosa</name>
    <dbReference type="NCBI Taxonomy" id="1555112"/>
    <lineage>
        <taxon>Bacteria</taxon>
        <taxon>Bacillati</taxon>
        <taxon>Bacillota</taxon>
        <taxon>Limnochordia</taxon>
        <taxon>Limnochordales</taxon>
        <taxon>Limnochordaceae</taxon>
        <taxon>Limnochorda</taxon>
    </lineage>
</organism>
<feature type="region of interest" description="Disordered" evidence="1">
    <location>
        <begin position="45"/>
        <end position="90"/>
    </location>
</feature>
<dbReference type="PATRIC" id="fig|1555112.3.peg.44"/>
<evidence type="ECO:0000256" key="1">
    <source>
        <dbReference type="SAM" id="MobiDB-lite"/>
    </source>
</evidence>
<dbReference type="InterPro" id="IPR052913">
    <property type="entry name" value="Glycopeptide_resist_protein"/>
</dbReference>
<dbReference type="InterPro" id="IPR007391">
    <property type="entry name" value="Vancomycin_resist_VanW"/>
</dbReference>
<proteinExistence type="predicted"/>
<dbReference type="AlphaFoldDB" id="A0A0K2SFL9"/>
<keyword evidence="3" id="KW-1185">Reference proteome</keyword>
<dbReference type="EMBL" id="AP014924">
    <property type="protein sequence ID" value="BAS25903.1"/>
    <property type="molecule type" value="Genomic_DNA"/>
</dbReference>
<dbReference type="RefSeq" id="WP_068132746.1">
    <property type="nucleotide sequence ID" value="NZ_AP014924.1"/>
</dbReference>
<sequence length="339" mass="35871">MQRHGARWAALLGTLGAALILVGSLSFRSWGPRLGLILPGHRAPGHDGPPLAGLPPSTAPEGDGDSDPTDPFCGIPGTPEPDLSGPVSAGGLPWAGNEPPALSRLRQELGADRLVAAYRTVLPHPLPGEEANVRHAANLLAGAVVGPGEAFSQNHRLGPYSRDRGYREGPAYAGGRVLVTVGGGVCKIASTLYNVVVLAQLRVLERHAHSMLVPYVPPGQDATVSYGSKDFRFQNSSPGPVVIWAESVDHTLTIALYGSYTPPAIRWHHEIAGRTEPPVIRQFNAQLPPGQERVAFEGAPGLVVHSWITVGTGTSARTGDLGWSTYRPMPKVIEFGPDR</sequence>
<dbReference type="PANTHER" id="PTHR35788">
    <property type="entry name" value="EXPORTED PROTEIN-RELATED"/>
    <property type="match status" value="1"/>
</dbReference>
<dbReference type="OrthoDB" id="9797191at2"/>
<dbReference type="STRING" id="1555112.LIP_0046"/>
<dbReference type="KEGG" id="lpil:LIP_0046"/>
<protein>
    <submittedName>
        <fullName evidence="2">VanW family protein</fullName>
    </submittedName>
</protein>
<dbReference type="PANTHER" id="PTHR35788:SF1">
    <property type="entry name" value="EXPORTED PROTEIN"/>
    <property type="match status" value="1"/>
</dbReference>
<evidence type="ECO:0000313" key="3">
    <source>
        <dbReference type="Proteomes" id="UP000065807"/>
    </source>
</evidence>
<reference evidence="3" key="1">
    <citation type="submission" date="2015-07" db="EMBL/GenBank/DDBJ databases">
        <title>Complete genome sequence and phylogenetic analysis of Limnochorda pilosa.</title>
        <authorList>
            <person name="Watanabe M."/>
            <person name="Kojima H."/>
            <person name="Fukui M."/>
        </authorList>
    </citation>
    <scope>NUCLEOTIDE SEQUENCE [LARGE SCALE GENOMIC DNA]</scope>
    <source>
        <strain evidence="3">HC45</strain>
    </source>
</reference>